<proteinExistence type="inferred from homology"/>
<evidence type="ECO:0000256" key="1">
    <source>
        <dbReference type="ARBA" id="ARBA00004479"/>
    </source>
</evidence>
<comment type="similarity">
    <text evidence="2">Belongs to the Toll-like receptor family.</text>
</comment>
<name>A0A7M7TBK6_NASVI</name>
<accession>A0A7M7TBK6</accession>
<dbReference type="SUPFAM" id="SSF52200">
    <property type="entry name" value="Toll/Interleukin receptor TIR domain"/>
    <property type="match status" value="1"/>
</dbReference>
<keyword evidence="5 12" id="KW-0732">Signal</keyword>
<dbReference type="PANTHER" id="PTHR24365">
    <property type="entry name" value="TOLL-LIKE RECEPTOR"/>
    <property type="match status" value="1"/>
</dbReference>
<feature type="transmembrane region" description="Helical" evidence="11">
    <location>
        <begin position="799"/>
        <end position="824"/>
    </location>
</feature>
<dbReference type="GO" id="GO:0005886">
    <property type="term" value="C:plasma membrane"/>
    <property type="evidence" value="ECO:0007669"/>
    <property type="project" value="TreeGrafter"/>
</dbReference>
<dbReference type="SMART" id="SM00082">
    <property type="entry name" value="LRRCT"/>
    <property type="match status" value="2"/>
</dbReference>
<sequence>MARFALPLAVILIFAVSSTSGQFSCPKHLPCYCFVSAMNEYKIHCAINSTANSAFDITIQPGNKVRIQCKNSPDWSQFLLGSAIVVGPVVKFEFDSCAAPGPMYSAKIVDWQINALGVEYLKYEDFSAPLTVQDFNVFTQLKHLVLSYNKLGQLQRDLLRGLPNLKRLELKNTSIAEIPQGFFDNSSSLRTLELNGNKLESLAPGIFDRLKQIYSLNLGQNNLHEFKPDVFHNLQNLTALDIQLNNLKTLPANIFADLKSLEVIEFGGNNFISLPADLFQYNPELKIVNHSNNTGNLTTLPGKLLFGFANLKVVSLAHSGIHYLPEDLLWGSTSMIELNLNENYLKKLPTNLLKDAAELHTLSLSSNDQEFLEAGTFFNNKKLIKLDLSKNHLTFIKEYTFDGLEYLQELNMEHNDLTYINVDAFASLQQLKIGKFANNKLTLRTDVFDLFGQISPFHACASLEVLDLAHNNIEEIFSDWMVTSTNLRTVDLSYNKFEKLQAADFQFTSNRIKVHLSHNNIQLLNLARLEYFSTNQIADKSNVMHPRNAIVFLSSNPIQCDCELYDLVRYLNNQMDLQAQEFVKLNVKNMTCDGPEHMAGLVVEQLETSAIKCRVQSAKAQKDDPCAANSTCDCWMTPSDNSLLLDCARRNLTSPPAWINTRGYDCVELDLSRNKLRSGPNMSAKGYDKVVSLNLAENKITDVEMNLITPNLKILNLEGNNLTSLNSEVLKKLFDVSNISQLTLRNNPWICNCSSRDLLSNFQMGYKQISDFVNITCQNSIVSLSRLTIDELCQFSDNLIIIAGSLASLFVLLMSCVATLYFCFGKQIKIWLYSKNACLCLVTEREVDKGKIYDAFVSYSHKDEEFVVKELVTKLEEGPRPYKICIHIRDWLAGECIPVQISRSVEDSRRTINVLSPNSIESVWARMEFQTAYKRALSEKRARVIIVVYGEIGHIYDLDTDLRSYLTMNTYVKWGDPWFWKKLKYALPHSVIRSTITDKENNCVSTIDRTIVSKQINQLQVIFVNEKSQTVFEDVEEISQSISNE</sequence>
<reference evidence="14" key="1">
    <citation type="submission" date="2021-01" db="UniProtKB">
        <authorList>
            <consortium name="EnsemblMetazoa"/>
        </authorList>
    </citation>
    <scope>IDENTIFICATION</scope>
</reference>
<dbReference type="AlphaFoldDB" id="A0A7M7TBK6"/>
<dbReference type="GO" id="GO:0007165">
    <property type="term" value="P:signal transduction"/>
    <property type="evidence" value="ECO:0007669"/>
    <property type="project" value="InterPro"/>
</dbReference>
<dbReference type="InterPro" id="IPR000483">
    <property type="entry name" value="Cys-rich_flank_reg_C"/>
</dbReference>
<dbReference type="InterPro" id="IPR000157">
    <property type="entry name" value="TIR_dom"/>
</dbReference>
<dbReference type="InterPro" id="IPR001611">
    <property type="entry name" value="Leu-rich_rpt"/>
</dbReference>
<dbReference type="KEGG" id="nvi:116418378"/>
<dbReference type="PANTHER" id="PTHR24365:SF541">
    <property type="entry name" value="PROTEIN TOLL-RELATED"/>
    <property type="match status" value="1"/>
</dbReference>
<dbReference type="PRINTS" id="PR01537">
    <property type="entry name" value="INTRLKN1R1F"/>
</dbReference>
<evidence type="ECO:0000259" key="13">
    <source>
        <dbReference type="PROSITE" id="PS50104"/>
    </source>
</evidence>
<dbReference type="Pfam" id="PF13855">
    <property type="entry name" value="LRR_8"/>
    <property type="match status" value="2"/>
</dbReference>
<keyword evidence="7 11" id="KW-1133">Transmembrane helix</keyword>
<evidence type="ECO:0000256" key="12">
    <source>
        <dbReference type="SAM" id="SignalP"/>
    </source>
</evidence>
<dbReference type="InParanoid" id="A0A7M7TBK6"/>
<dbReference type="GO" id="GO:0038023">
    <property type="term" value="F:signaling receptor activity"/>
    <property type="evidence" value="ECO:0007669"/>
    <property type="project" value="TreeGrafter"/>
</dbReference>
<dbReference type="EnsemblMetazoa" id="XM_031933651">
    <property type="protein sequence ID" value="XP_031789511"/>
    <property type="gene ID" value="LOC116418378"/>
</dbReference>
<evidence type="ECO:0000256" key="6">
    <source>
        <dbReference type="ARBA" id="ARBA00022737"/>
    </source>
</evidence>
<dbReference type="FunFam" id="3.40.50.10140:FF:000020">
    <property type="entry name" value="Blast:Protein toll"/>
    <property type="match status" value="1"/>
</dbReference>
<evidence type="ECO:0000256" key="7">
    <source>
        <dbReference type="ARBA" id="ARBA00022989"/>
    </source>
</evidence>
<dbReference type="SMART" id="SM00369">
    <property type="entry name" value="LRR_TYP"/>
    <property type="match status" value="13"/>
</dbReference>
<dbReference type="GeneID" id="116418378"/>
<dbReference type="Gene3D" id="3.80.10.10">
    <property type="entry name" value="Ribonuclease Inhibitor"/>
    <property type="match status" value="3"/>
</dbReference>
<evidence type="ECO:0000256" key="11">
    <source>
        <dbReference type="SAM" id="Phobius"/>
    </source>
</evidence>
<dbReference type="OrthoDB" id="1421090at2759"/>
<dbReference type="SUPFAM" id="SSF52058">
    <property type="entry name" value="L domain-like"/>
    <property type="match status" value="3"/>
</dbReference>
<evidence type="ECO:0000313" key="15">
    <source>
        <dbReference type="Proteomes" id="UP000002358"/>
    </source>
</evidence>
<evidence type="ECO:0000256" key="8">
    <source>
        <dbReference type="ARBA" id="ARBA00023136"/>
    </source>
</evidence>
<evidence type="ECO:0000313" key="14">
    <source>
        <dbReference type="EnsemblMetazoa" id="XP_031789511"/>
    </source>
</evidence>
<dbReference type="Gene3D" id="3.40.50.10140">
    <property type="entry name" value="Toll/interleukin-1 receptor homology (TIR) domain"/>
    <property type="match status" value="1"/>
</dbReference>
<feature type="signal peptide" evidence="12">
    <location>
        <begin position="1"/>
        <end position="21"/>
    </location>
</feature>
<evidence type="ECO:0000256" key="4">
    <source>
        <dbReference type="ARBA" id="ARBA00022692"/>
    </source>
</evidence>
<dbReference type="InterPro" id="IPR035897">
    <property type="entry name" value="Toll_tir_struct_dom_sf"/>
</dbReference>
<dbReference type="SMART" id="SM00255">
    <property type="entry name" value="TIR"/>
    <property type="match status" value="1"/>
</dbReference>
<keyword evidence="4 11" id="KW-0812">Transmembrane</keyword>
<evidence type="ECO:0000256" key="5">
    <source>
        <dbReference type="ARBA" id="ARBA00022729"/>
    </source>
</evidence>
<dbReference type="FunFam" id="3.80.10.10:FF:001164">
    <property type="entry name" value="GH01279p"/>
    <property type="match status" value="1"/>
</dbReference>
<dbReference type="RefSeq" id="XP_031789511.1">
    <property type="nucleotide sequence ID" value="XM_031933651.2"/>
</dbReference>
<keyword evidence="10" id="KW-0325">Glycoprotein</keyword>
<keyword evidence="9" id="KW-0675">Receptor</keyword>
<comment type="subcellular location">
    <subcellularLocation>
        <location evidence="1">Membrane</location>
        <topology evidence="1">Single-pass type I membrane protein</topology>
    </subcellularLocation>
</comment>
<evidence type="ECO:0000256" key="3">
    <source>
        <dbReference type="ARBA" id="ARBA00022614"/>
    </source>
</evidence>
<dbReference type="InterPro" id="IPR032675">
    <property type="entry name" value="LRR_dom_sf"/>
</dbReference>
<dbReference type="SMART" id="SM00364">
    <property type="entry name" value="LRR_BAC"/>
    <property type="match status" value="4"/>
</dbReference>
<evidence type="ECO:0000256" key="10">
    <source>
        <dbReference type="ARBA" id="ARBA00023180"/>
    </source>
</evidence>
<dbReference type="InterPro" id="IPR003591">
    <property type="entry name" value="Leu-rich_rpt_typical-subtyp"/>
</dbReference>
<feature type="domain" description="TIR" evidence="13">
    <location>
        <begin position="851"/>
        <end position="987"/>
    </location>
</feature>
<dbReference type="Pfam" id="PF00560">
    <property type="entry name" value="LRR_1"/>
    <property type="match status" value="1"/>
</dbReference>
<feature type="chain" id="PRO_5029490522" description="TIR domain-containing protein" evidence="12">
    <location>
        <begin position="22"/>
        <end position="1045"/>
    </location>
</feature>
<keyword evidence="8 11" id="KW-0472">Membrane</keyword>
<dbReference type="Pfam" id="PF13676">
    <property type="entry name" value="TIR_2"/>
    <property type="match status" value="1"/>
</dbReference>
<dbReference type="Proteomes" id="UP000002358">
    <property type="component" value="Chromosome 1"/>
</dbReference>
<evidence type="ECO:0000256" key="2">
    <source>
        <dbReference type="ARBA" id="ARBA00009634"/>
    </source>
</evidence>
<dbReference type="SMR" id="A0A7M7TBK6"/>
<dbReference type="FunCoup" id="A0A7M7TBK6">
    <property type="interactions" value="75"/>
</dbReference>
<dbReference type="PROSITE" id="PS50104">
    <property type="entry name" value="TIR"/>
    <property type="match status" value="1"/>
</dbReference>
<protein>
    <recommendedName>
        <fullName evidence="13">TIR domain-containing protein</fullName>
    </recommendedName>
</protein>
<keyword evidence="15" id="KW-1185">Reference proteome</keyword>
<organism evidence="14 15">
    <name type="scientific">Nasonia vitripennis</name>
    <name type="common">Parasitic wasp</name>
    <dbReference type="NCBI Taxonomy" id="7425"/>
    <lineage>
        <taxon>Eukaryota</taxon>
        <taxon>Metazoa</taxon>
        <taxon>Ecdysozoa</taxon>
        <taxon>Arthropoda</taxon>
        <taxon>Hexapoda</taxon>
        <taxon>Insecta</taxon>
        <taxon>Pterygota</taxon>
        <taxon>Neoptera</taxon>
        <taxon>Endopterygota</taxon>
        <taxon>Hymenoptera</taxon>
        <taxon>Apocrita</taxon>
        <taxon>Proctotrupomorpha</taxon>
        <taxon>Chalcidoidea</taxon>
        <taxon>Pteromalidae</taxon>
        <taxon>Pteromalinae</taxon>
        <taxon>Nasonia</taxon>
    </lineage>
</organism>
<evidence type="ECO:0000256" key="9">
    <source>
        <dbReference type="ARBA" id="ARBA00023170"/>
    </source>
</evidence>
<keyword evidence="3" id="KW-0433">Leucine-rich repeat</keyword>
<keyword evidence="6" id="KW-0677">Repeat</keyword>
<dbReference type="PROSITE" id="PS51450">
    <property type="entry name" value="LRR"/>
    <property type="match status" value="2"/>
</dbReference>